<feature type="compositionally biased region" description="Polar residues" evidence="13">
    <location>
        <begin position="51"/>
        <end position="68"/>
    </location>
</feature>
<sequence>MRALPVAACVLALSLVGTALAQQQEQAPGLPAGSAEVQSAAPEVGAGRGGPNSTQPNSSEPSLPTGQPRSAAPEGIAPRPPRPVTPIPAPPPMTARGGPDAAEVELQHALRGGVIQGMVSIPNQSAGILIQPEGRDWRGFRTRTLTIAGAALVLGMVVLLGILYFWKGPQRIEAGRSGRSIERYGPLERVNHWMVASSFVILGLSGLNITFGAYVLRPVIGAEAFTTFTLWTQAAHHFLSFPFTFGIIVMLLIWARDNLPARVDLAWIRAGGPFAKGHPPAGRFNPAQKGLYWFTILGGLVAAVSGYLLMAPALLDNISSQQVAHVVHAGMAMLMIAAILVHIYVGTIGAEGAFEAMSTGRVDFNYAREHNSLWVEERLTEARRSVAPADARTAGAD</sequence>
<proteinExistence type="inferred from homology"/>
<feature type="transmembrane region" description="Helical" evidence="14">
    <location>
        <begin position="291"/>
        <end position="314"/>
    </location>
</feature>
<feature type="domain" description="Cytochrome b561 bacterial/Ni-hydrogenase" evidence="16">
    <location>
        <begin position="183"/>
        <end position="360"/>
    </location>
</feature>
<keyword evidence="4" id="KW-0813">Transport</keyword>
<evidence type="ECO:0000256" key="5">
    <source>
        <dbReference type="ARBA" id="ARBA00022475"/>
    </source>
</evidence>
<keyword evidence="8" id="KW-0479">Metal-binding</keyword>
<reference evidence="17" key="1">
    <citation type="submission" date="2021-10" db="EMBL/GenBank/DDBJ databases">
        <title>Roseicella aerolatum sp. nov., isolated from aerosols of e-waste dismantling site.</title>
        <authorList>
            <person name="Qin T."/>
        </authorList>
    </citation>
    <scope>NUCLEOTIDE SEQUENCE</scope>
    <source>
        <strain evidence="17">GB24</strain>
    </source>
</reference>
<evidence type="ECO:0000256" key="13">
    <source>
        <dbReference type="SAM" id="MobiDB-lite"/>
    </source>
</evidence>
<keyword evidence="5" id="KW-1003">Cell membrane</keyword>
<evidence type="ECO:0000256" key="4">
    <source>
        <dbReference type="ARBA" id="ARBA00022448"/>
    </source>
</evidence>
<accession>A0A9X1LB90</accession>
<keyword evidence="12 14" id="KW-0472">Membrane</keyword>
<dbReference type="PANTHER" id="PTHR30074:SF6">
    <property type="entry name" value="FORMATE DEHYDROGENASE GAMMA SUBUNIT"/>
    <property type="match status" value="1"/>
</dbReference>
<feature type="signal peptide" evidence="15">
    <location>
        <begin position="1"/>
        <end position="21"/>
    </location>
</feature>
<dbReference type="Proteomes" id="UP001139311">
    <property type="component" value="Unassembled WGS sequence"/>
</dbReference>
<evidence type="ECO:0000256" key="15">
    <source>
        <dbReference type="SAM" id="SignalP"/>
    </source>
</evidence>
<dbReference type="SUPFAM" id="SSF81342">
    <property type="entry name" value="Transmembrane di-heme cytochromes"/>
    <property type="match status" value="1"/>
</dbReference>
<keyword evidence="11" id="KW-0408">Iron</keyword>
<dbReference type="PANTHER" id="PTHR30074">
    <property type="entry name" value="FORMATE DEHYDROGENASE, NITRATE-INDUCIBLE, CYTOCHROME B556 FDN SUBUNIT"/>
    <property type="match status" value="1"/>
</dbReference>
<keyword evidence="6" id="KW-0349">Heme</keyword>
<dbReference type="GO" id="GO:0036397">
    <property type="term" value="F:formate dehydrogenase (quinone) activity"/>
    <property type="evidence" value="ECO:0007669"/>
    <property type="project" value="TreeGrafter"/>
</dbReference>
<name>A0A9X1LB90_9PROT</name>
<evidence type="ECO:0000313" key="18">
    <source>
        <dbReference type="Proteomes" id="UP001139311"/>
    </source>
</evidence>
<evidence type="ECO:0000259" key="16">
    <source>
        <dbReference type="Pfam" id="PF01292"/>
    </source>
</evidence>
<dbReference type="InterPro" id="IPR011577">
    <property type="entry name" value="Cyt_b561_bac/Ni-Hgenase"/>
</dbReference>
<dbReference type="NCBIfam" id="TIGR01583">
    <property type="entry name" value="formate-DH-gamm"/>
    <property type="match status" value="1"/>
</dbReference>
<keyword evidence="10 14" id="KW-1133">Transmembrane helix</keyword>
<gene>
    <name evidence="17" type="ORF">LHA35_14400</name>
</gene>
<dbReference type="GO" id="GO:0046872">
    <property type="term" value="F:metal ion binding"/>
    <property type="evidence" value="ECO:0007669"/>
    <property type="project" value="UniProtKB-KW"/>
</dbReference>
<keyword evidence="18" id="KW-1185">Reference proteome</keyword>
<dbReference type="GO" id="GO:0009061">
    <property type="term" value="P:anaerobic respiration"/>
    <property type="evidence" value="ECO:0007669"/>
    <property type="project" value="TreeGrafter"/>
</dbReference>
<feature type="transmembrane region" description="Helical" evidence="14">
    <location>
        <begin position="235"/>
        <end position="255"/>
    </location>
</feature>
<comment type="similarity">
    <text evidence="3">Belongs to the formate dehydrogenase gamma subunit family.</text>
</comment>
<dbReference type="Gene3D" id="1.20.950.20">
    <property type="entry name" value="Transmembrane di-heme cytochromes, Chain C"/>
    <property type="match status" value="1"/>
</dbReference>
<dbReference type="GO" id="GO:0008863">
    <property type="term" value="F:formate dehydrogenase (NAD+) activity"/>
    <property type="evidence" value="ECO:0007669"/>
    <property type="project" value="UniProtKB-EC"/>
</dbReference>
<evidence type="ECO:0000313" key="17">
    <source>
        <dbReference type="EMBL" id="MCB4822925.1"/>
    </source>
</evidence>
<feature type="region of interest" description="Disordered" evidence="13">
    <location>
        <begin position="27"/>
        <end position="100"/>
    </location>
</feature>
<comment type="cofactor">
    <cofactor evidence="1">
        <name>heme</name>
        <dbReference type="ChEBI" id="CHEBI:30413"/>
    </cofactor>
</comment>
<evidence type="ECO:0000256" key="9">
    <source>
        <dbReference type="ARBA" id="ARBA00022982"/>
    </source>
</evidence>
<feature type="transmembrane region" description="Helical" evidence="14">
    <location>
        <begin position="145"/>
        <end position="166"/>
    </location>
</feature>
<dbReference type="InterPro" id="IPR006471">
    <property type="entry name" value="Formate_DH_gsu"/>
</dbReference>
<keyword evidence="15" id="KW-0732">Signal</keyword>
<evidence type="ECO:0000256" key="11">
    <source>
        <dbReference type="ARBA" id="ARBA00023004"/>
    </source>
</evidence>
<keyword evidence="17" id="KW-0560">Oxidoreductase</keyword>
<comment type="caution">
    <text evidence="17">The sequence shown here is derived from an EMBL/GenBank/DDBJ whole genome shotgun (WGS) entry which is preliminary data.</text>
</comment>
<protein>
    <submittedName>
        <fullName evidence="17">Formate dehydrogenase subunit gamma</fullName>
        <ecNumber evidence="17">1.17.1.9</ecNumber>
    </submittedName>
</protein>
<dbReference type="InterPro" id="IPR016174">
    <property type="entry name" value="Di-haem_cyt_TM"/>
</dbReference>
<dbReference type="EMBL" id="JAJAQI010000020">
    <property type="protein sequence ID" value="MCB4822925.1"/>
    <property type="molecule type" value="Genomic_DNA"/>
</dbReference>
<dbReference type="GO" id="GO:0015944">
    <property type="term" value="P:formate oxidation"/>
    <property type="evidence" value="ECO:0007669"/>
    <property type="project" value="TreeGrafter"/>
</dbReference>
<dbReference type="GO" id="GO:0005886">
    <property type="term" value="C:plasma membrane"/>
    <property type="evidence" value="ECO:0007669"/>
    <property type="project" value="UniProtKB-SubCell"/>
</dbReference>
<evidence type="ECO:0000256" key="8">
    <source>
        <dbReference type="ARBA" id="ARBA00022723"/>
    </source>
</evidence>
<evidence type="ECO:0000256" key="10">
    <source>
        <dbReference type="ARBA" id="ARBA00022989"/>
    </source>
</evidence>
<evidence type="ECO:0000256" key="7">
    <source>
        <dbReference type="ARBA" id="ARBA00022692"/>
    </source>
</evidence>
<evidence type="ECO:0000256" key="3">
    <source>
        <dbReference type="ARBA" id="ARBA00010747"/>
    </source>
</evidence>
<evidence type="ECO:0000256" key="12">
    <source>
        <dbReference type="ARBA" id="ARBA00023136"/>
    </source>
</evidence>
<comment type="subcellular location">
    <subcellularLocation>
        <location evidence="2">Cell membrane</location>
        <topology evidence="2">Multi-pass membrane protein</topology>
    </subcellularLocation>
</comment>
<dbReference type="GO" id="GO:0022904">
    <property type="term" value="P:respiratory electron transport chain"/>
    <property type="evidence" value="ECO:0007669"/>
    <property type="project" value="InterPro"/>
</dbReference>
<dbReference type="GO" id="GO:0009326">
    <property type="term" value="C:formate dehydrogenase complex"/>
    <property type="evidence" value="ECO:0007669"/>
    <property type="project" value="InterPro"/>
</dbReference>
<dbReference type="EC" id="1.17.1.9" evidence="17"/>
<feature type="chain" id="PRO_5040824860" evidence="15">
    <location>
        <begin position="22"/>
        <end position="397"/>
    </location>
</feature>
<feature type="compositionally biased region" description="Pro residues" evidence="13">
    <location>
        <begin position="78"/>
        <end position="93"/>
    </location>
</feature>
<evidence type="ECO:0000256" key="14">
    <source>
        <dbReference type="SAM" id="Phobius"/>
    </source>
</evidence>
<evidence type="ECO:0000256" key="2">
    <source>
        <dbReference type="ARBA" id="ARBA00004651"/>
    </source>
</evidence>
<dbReference type="AlphaFoldDB" id="A0A9X1LB90"/>
<dbReference type="RefSeq" id="WP_226608972.1">
    <property type="nucleotide sequence ID" value="NZ_JAJAQI010000020.1"/>
</dbReference>
<feature type="transmembrane region" description="Helical" evidence="14">
    <location>
        <begin position="326"/>
        <end position="345"/>
    </location>
</feature>
<dbReference type="GO" id="GO:0009055">
    <property type="term" value="F:electron transfer activity"/>
    <property type="evidence" value="ECO:0007669"/>
    <property type="project" value="InterPro"/>
</dbReference>
<feature type="transmembrane region" description="Helical" evidence="14">
    <location>
        <begin position="193"/>
        <end position="215"/>
    </location>
</feature>
<dbReference type="Pfam" id="PF01292">
    <property type="entry name" value="Ni_hydr_CYTB"/>
    <property type="match status" value="1"/>
</dbReference>
<dbReference type="InterPro" id="IPR051817">
    <property type="entry name" value="FDH_cytochrome_b556_subunit"/>
</dbReference>
<organism evidence="17 18">
    <name type="scientific">Roseicella aerolata</name>
    <dbReference type="NCBI Taxonomy" id="2883479"/>
    <lineage>
        <taxon>Bacteria</taxon>
        <taxon>Pseudomonadati</taxon>
        <taxon>Pseudomonadota</taxon>
        <taxon>Alphaproteobacteria</taxon>
        <taxon>Acetobacterales</taxon>
        <taxon>Roseomonadaceae</taxon>
        <taxon>Roseicella</taxon>
    </lineage>
</organism>
<evidence type="ECO:0000256" key="6">
    <source>
        <dbReference type="ARBA" id="ARBA00022617"/>
    </source>
</evidence>
<keyword evidence="7 14" id="KW-0812">Transmembrane</keyword>
<evidence type="ECO:0000256" key="1">
    <source>
        <dbReference type="ARBA" id="ARBA00001971"/>
    </source>
</evidence>
<keyword evidence="9" id="KW-0249">Electron transport</keyword>